<evidence type="ECO:0000313" key="1">
    <source>
        <dbReference type="EMBL" id="MCG7940956.1"/>
    </source>
</evidence>
<accession>A0A9E4K732</accession>
<proteinExistence type="predicted"/>
<evidence type="ECO:0000313" key="2">
    <source>
        <dbReference type="Proteomes" id="UP000886687"/>
    </source>
</evidence>
<name>A0A9E4K732_9GAMM</name>
<protein>
    <submittedName>
        <fullName evidence="1">Uncharacterized protein</fullName>
    </submittedName>
</protein>
<dbReference type="EMBL" id="JAEPDI010000016">
    <property type="protein sequence ID" value="MCG7940956.1"/>
    <property type="molecule type" value="Genomic_DNA"/>
</dbReference>
<gene>
    <name evidence="1" type="ORF">JAZ04_19155</name>
</gene>
<organism evidence="1 2">
    <name type="scientific">Candidatus Thiodiazotropha lotti</name>
    <dbReference type="NCBI Taxonomy" id="2792787"/>
    <lineage>
        <taxon>Bacteria</taxon>
        <taxon>Pseudomonadati</taxon>
        <taxon>Pseudomonadota</taxon>
        <taxon>Gammaproteobacteria</taxon>
        <taxon>Chromatiales</taxon>
        <taxon>Sedimenticolaceae</taxon>
        <taxon>Candidatus Thiodiazotropha</taxon>
    </lineage>
</organism>
<sequence>MIFAKLQYDEHYELMHKKLLSYIKSNFGFVRSGLQCDSWIWIQEDGEKVEIDTFSAMVHQIKSSNKESKLVHRVIEALESKYKIKVFDKPVLEPHEDI</sequence>
<comment type="caution">
    <text evidence="1">The sequence shown here is derived from an EMBL/GenBank/DDBJ whole genome shotgun (WGS) entry which is preliminary data.</text>
</comment>
<dbReference type="Proteomes" id="UP000886687">
    <property type="component" value="Unassembled WGS sequence"/>
</dbReference>
<reference evidence="1" key="1">
    <citation type="journal article" date="2021" name="Proc. Natl. Acad. Sci. U.S.A.">
        <title>Global biogeography of chemosynthetic symbionts reveals both localized and globally distributed symbiont groups. .</title>
        <authorList>
            <person name="Osvatic J.T."/>
            <person name="Wilkins L.G.E."/>
            <person name="Leibrecht L."/>
            <person name="Leray M."/>
            <person name="Zauner S."/>
            <person name="Polzin J."/>
            <person name="Camacho Y."/>
            <person name="Gros O."/>
            <person name="van Gils J.A."/>
            <person name="Eisen J.A."/>
            <person name="Petersen J.M."/>
            <person name="Yuen B."/>
        </authorList>
    </citation>
    <scope>NUCLEOTIDE SEQUENCE</scope>
    <source>
        <strain evidence="1">MAGL173</strain>
    </source>
</reference>
<dbReference type="AlphaFoldDB" id="A0A9E4K732"/>